<organism evidence="2 3">
    <name type="scientific">Nematostella vectensis</name>
    <name type="common">Starlet sea anemone</name>
    <dbReference type="NCBI Taxonomy" id="45351"/>
    <lineage>
        <taxon>Eukaryota</taxon>
        <taxon>Metazoa</taxon>
        <taxon>Cnidaria</taxon>
        <taxon>Anthozoa</taxon>
        <taxon>Hexacorallia</taxon>
        <taxon>Actiniaria</taxon>
        <taxon>Edwardsiidae</taxon>
        <taxon>Nematostella</taxon>
    </lineage>
</organism>
<keyword evidence="1" id="KW-0812">Transmembrane</keyword>
<evidence type="ECO:0000256" key="1">
    <source>
        <dbReference type="SAM" id="Phobius"/>
    </source>
</evidence>
<dbReference type="EMBL" id="DS469915">
    <property type="protein sequence ID" value="EDO31316.1"/>
    <property type="molecule type" value="Genomic_DNA"/>
</dbReference>
<keyword evidence="1" id="KW-1133">Transmembrane helix</keyword>
<name>A7SY97_NEMVE</name>
<dbReference type="HOGENOM" id="CLU_807277_0_0_1"/>
<sequence length="344" mass="39574">MSAQEYFNQYIVPIISTCKHGFVDVVTGNLLTVVVYLAAIHCCLIAFVVYVFINRKETERNRRNGTRVLRRDNRVVTMETCEWFNSILAWVYLHSKGKSAPDLLRTWIRNLNYELEKETQKGQIIAISNITTGWQPPVVSAVNCLKAGGTMQCITFRVETSQLGFCVTTSQPSSNGTSKVAILEVKVVRLTGEVAIQLTRTPYRLELNSKFIGKPEIDLSTNVISKIHQILAKKPIQKWVRRIPRKDEVDAATIEAVEEKVKQVICKTVTNIPLTEAAKQEEYTKHTRYLHFFRSSEIPVTVALLLIYQQEILTTYNHLHFYHFWGKKNNLYFFIAFFSALEQY</sequence>
<feature type="transmembrane region" description="Helical" evidence="1">
    <location>
        <begin position="33"/>
        <end position="53"/>
    </location>
</feature>
<evidence type="ECO:0000313" key="3">
    <source>
        <dbReference type="Proteomes" id="UP000001593"/>
    </source>
</evidence>
<keyword evidence="3" id="KW-1185">Reference proteome</keyword>
<dbReference type="AlphaFoldDB" id="A7SY97"/>
<dbReference type="PANTHER" id="PTHR21119:SF5">
    <property type="entry name" value="C2 DOMAIN-CONTAINING PROTEIN"/>
    <property type="match status" value="1"/>
</dbReference>
<keyword evidence="1" id="KW-0472">Membrane</keyword>
<gene>
    <name evidence="2" type="ORF">NEMVEDRAFT_v1g248059</name>
</gene>
<evidence type="ECO:0000313" key="2">
    <source>
        <dbReference type="EMBL" id="EDO31316.1"/>
    </source>
</evidence>
<reference evidence="2 3" key="1">
    <citation type="journal article" date="2007" name="Science">
        <title>Sea anemone genome reveals ancestral eumetazoan gene repertoire and genomic organization.</title>
        <authorList>
            <person name="Putnam N.H."/>
            <person name="Srivastava M."/>
            <person name="Hellsten U."/>
            <person name="Dirks B."/>
            <person name="Chapman J."/>
            <person name="Salamov A."/>
            <person name="Terry A."/>
            <person name="Shapiro H."/>
            <person name="Lindquist E."/>
            <person name="Kapitonov V.V."/>
            <person name="Jurka J."/>
            <person name="Genikhovich G."/>
            <person name="Grigoriev I.V."/>
            <person name="Lucas S.M."/>
            <person name="Steele R.E."/>
            <person name="Finnerty J.R."/>
            <person name="Technau U."/>
            <person name="Martindale M.Q."/>
            <person name="Rokhsar D.S."/>
        </authorList>
    </citation>
    <scope>NUCLEOTIDE SEQUENCE [LARGE SCALE GENOMIC DNA]</scope>
    <source>
        <strain evidence="3">CH2 X CH6</strain>
    </source>
</reference>
<protein>
    <submittedName>
        <fullName evidence="2">Uncharacterized protein</fullName>
    </submittedName>
</protein>
<dbReference type="InterPro" id="IPR039934">
    <property type="entry name" value="C2CD2/C2CD2L"/>
</dbReference>
<dbReference type="Proteomes" id="UP000001593">
    <property type="component" value="Unassembled WGS sequence"/>
</dbReference>
<proteinExistence type="predicted"/>
<dbReference type="InParanoid" id="A7SY97"/>
<accession>A7SY97</accession>
<dbReference type="PANTHER" id="PTHR21119">
    <property type="entry name" value="C2 DOMAIN-CONTAINING PROTEIN"/>
    <property type="match status" value="1"/>
</dbReference>